<dbReference type="PROSITE" id="PS50294">
    <property type="entry name" value="WD_REPEATS_REGION"/>
    <property type="match status" value="4"/>
</dbReference>
<evidence type="ECO:0000313" key="4">
    <source>
        <dbReference type="EMBL" id="ELR17378.1"/>
    </source>
</evidence>
<evidence type="ECO:0000313" key="5">
    <source>
        <dbReference type="Proteomes" id="UP000011083"/>
    </source>
</evidence>
<evidence type="ECO:0000256" key="2">
    <source>
        <dbReference type="ARBA" id="ARBA00022737"/>
    </source>
</evidence>
<dbReference type="InterPro" id="IPR015943">
    <property type="entry name" value="WD40/YVTN_repeat-like_dom_sf"/>
</dbReference>
<dbReference type="GO" id="GO:1990234">
    <property type="term" value="C:transferase complex"/>
    <property type="evidence" value="ECO:0007669"/>
    <property type="project" value="UniProtKB-ARBA"/>
</dbReference>
<dbReference type="PANTHER" id="PTHR22847:SF637">
    <property type="entry name" value="WD REPEAT DOMAIN 5B"/>
    <property type="match status" value="1"/>
</dbReference>
<reference evidence="4 5" key="1">
    <citation type="journal article" date="2013" name="Genome Biol.">
        <title>Genome of Acanthamoeba castellanii highlights extensive lateral gene transfer and early evolution of tyrosine kinase signaling.</title>
        <authorList>
            <person name="Clarke M."/>
            <person name="Lohan A.J."/>
            <person name="Liu B."/>
            <person name="Lagkouvardos I."/>
            <person name="Roy S."/>
            <person name="Zafar N."/>
            <person name="Bertelli C."/>
            <person name="Schilde C."/>
            <person name="Kianianmomeni A."/>
            <person name="Burglin T.R."/>
            <person name="Frech C."/>
            <person name="Turcotte B."/>
            <person name="Kopec K.O."/>
            <person name="Synnott J.M."/>
            <person name="Choo C."/>
            <person name="Paponov I."/>
            <person name="Finkler A."/>
            <person name="Soon Heng Tan C."/>
            <person name="Hutchins A.P."/>
            <person name="Weinmeier T."/>
            <person name="Rattei T."/>
            <person name="Chu J.S."/>
            <person name="Gimenez G."/>
            <person name="Irimia M."/>
            <person name="Rigden D.J."/>
            <person name="Fitzpatrick D.A."/>
            <person name="Lorenzo-Morales J."/>
            <person name="Bateman A."/>
            <person name="Chiu C.H."/>
            <person name="Tang P."/>
            <person name="Hegemann P."/>
            <person name="Fromm H."/>
            <person name="Raoult D."/>
            <person name="Greub G."/>
            <person name="Miranda-Saavedra D."/>
            <person name="Chen N."/>
            <person name="Nash P."/>
            <person name="Ginger M.L."/>
            <person name="Horn M."/>
            <person name="Schaap P."/>
            <person name="Caler L."/>
            <person name="Loftus B."/>
        </authorList>
    </citation>
    <scope>NUCLEOTIDE SEQUENCE [LARGE SCALE GENOMIC DNA]</scope>
    <source>
        <strain evidence="4 5">Neff</strain>
    </source>
</reference>
<evidence type="ECO:0000256" key="1">
    <source>
        <dbReference type="ARBA" id="ARBA00022574"/>
    </source>
</evidence>
<dbReference type="RefSeq" id="XP_004339391.1">
    <property type="nucleotide sequence ID" value="XM_004339343.1"/>
</dbReference>
<feature type="repeat" description="WD" evidence="3">
    <location>
        <begin position="200"/>
        <end position="232"/>
    </location>
</feature>
<name>L8GXU0_ACACF</name>
<keyword evidence="2" id="KW-0677">Repeat</keyword>
<dbReference type="Proteomes" id="UP000011083">
    <property type="component" value="Unassembled WGS sequence"/>
</dbReference>
<sequence length="232" mass="26549">MGSFDQKCVRVLDFQTRRSLQELVGHTGGVMSLKFDRNILLSASRDRTVKMWDMTTGANAATFTEHVASVWCLDWDGGFNCVSGSEDRLVKLWDLKSGKCIHTYTGHTKGIGSITFDSRYVASGSRDKTIRLWDQRMRRCLHTYKGHTNSVRCLSFDERKLVSGSWDNTIKIWDLVTGEQTKNLKGHTDRVLTLQFDDYKIGHNYPLAHIQFDESKIISGSRDLTVRVWDFS</sequence>
<dbReference type="CDD" id="cd00200">
    <property type="entry name" value="WD40"/>
    <property type="match status" value="1"/>
</dbReference>
<dbReference type="STRING" id="1257118.L8GXU0"/>
<dbReference type="PROSITE" id="PS00678">
    <property type="entry name" value="WD_REPEATS_1"/>
    <property type="match status" value="4"/>
</dbReference>
<dbReference type="KEGG" id="acan:ACA1_061160"/>
<dbReference type="PANTHER" id="PTHR22847">
    <property type="entry name" value="WD40 REPEAT PROTEIN"/>
    <property type="match status" value="1"/>
</dbReference>
<dbReference type="SMART" id="SM00320">
    <property type="entry name" value="WD40"/>
    <property type="match status" value="5"/>
</dbReference>
<proteinExistence type="predicted"/>
<organism evidence="4 5">
    <name type="scientific">Acanthamoeba castellanii (strain ATCC 30010 / Neff)</name>
    <dbReference type="NCBI Taxonomy" id="1257118"/>
    <lineage>
        <taxon>Eukaryota</taxon>
        <taxon>Amoebozoa</taxon>
        <taxon>Discosea</taxon>
        <taxon>Longamoebia</taxon>
        <taxon>Centramoebida</taxon>
        <taxon>Acanthamoebidae</taxon>
        <taxon>Acanthamoeba</taxon>
    </lineage>
</organism>
<dbReference type="PRINTS" id="PR00320">
    <property type="entry name" value="GPROTEINBRPT"/>
</dbReference>
<dbReference type="Gene3D" id="2.130.10.10">
    <property type="entry name" value="YVTN repeat-like/Quinoprotein amine dehydrogenase"/>
    <property type="match status" value="1"/>
</dbReference>
<accession>L8GXU0</accession>
<evidence type="ECO:0000256" key="3">
    <source>
        <dbReference type="PROSITE-ProRule" id="PRU00221"/>
    </source>
</evidence>
<dbReference type="EMBL" id="KB007974">
    <property type="protein sequence ID" value="ELR17378.1"/>
    <property type="molecule type" value="Genomic_DNA"/>
</dbReference>
<dbReference type="VEuPathDB" id="AmoebaDB:ACA1_061160"/>
<protein>
    <submittedName>
        <fullName evidence="4">WD repeatcontaining protein</fullName>
    </submittedName>
</protein>
<dbReference type="InterPro" id="IPR019775">
    <property type="entry name" value="WD40_repeat_CS"/>
</dbReference>
<dbReference type="AlphaFoldDB" id="L8GXU0"/>
<gene>
    <name evidence="4" type="ORF">ACA1_061160</name>
</gene>
<dbReference type="OMA" id="RIASESW"/>
<feature type="repeat" description="WD" evidence="3">
    <location>
        <begin position="23"/>
        <end position="62"/>
    </location>
</feature>
<dbReference type="GeneID" id="14918012"/>
<keyword evidence="5" id="KW-1185">Reference proteome</keyword>
<dbReference type="SUPFAM" id="SSF50978">
    <property type="entry name" value="WD40 repeat-like"/>
    <property type="match status" value="1"/>
</dbReference>
<dbReference type="OrthoDB" id="19711at2759"/>
<dbReference type="InterPro" id="IPR001680">
    <property type="entry name" value="WD40_rpt"/>
</dbReference>
<dbReference type="Pfam" id="PF00400">
    <property type="entry name" value="WD40"/>
    <property type="match status" value="5"/>
</dbReference>
<keyword evidence="1 3" id="KW-0853">WD repeat</keyword>
<dbReference type="InterPro" id="IPR036322">
    <property type="entry name" value="WD40_repeat_dom_sf"/>
</dbReference>
<feature type="repeat" description="WD" evidence="3">
    <location>
        <begin position="104"/>
        <end position="143"/>
    </location>
</feature>
<feature type="repeat" description="WD" evidence="3">
    <location>
        <begin position="144"/>
        <end position="183"/>
    </location>
</feature>
<dbReference type="PROSITE" id="PS50082">
    <property type="entry name" value="WD_REPEATS_2"/>
    <property type="match status" value="5"/>
</dbReference>
<dbReference type="InterPro" id="IPR020472">
    <property type="entry name" value="WD40_PAC1"/>
</dbReference>
<feature type="repeat" description="WD" evidence="3">
    <location>
        <begin position="63"/>
        <end position="103"/>
    </location>
</feature>